<evidence type="ECO:0000313" key="14">
    <source>
        <dbReference type="Proteomes" id="UP000198287"/>
    </source>
</evidence>
<feature type="transmembrane region" description="Helical" evidence="11">
    <location>
        <begin position="369"/>
        <end position="391"/>
    </location>
</feature>
<feature type="domain" description="Membrane insertase YidC/Oxa/ALB C-terminal" evidence="12">
    <location>
        <begin position="208"/>
        <end position="403"/>
    </location>
</feature>
<evidence type="ECO:0000256" key="10">
    <source>
        <dbReference type="SAM" id="MobiDB-lite"/>
    </source>
</evidence>
<feature type="transmembrane region" description="Helical" evidence="11">
    <location>
        <begin position="284"/>
        <end position="302"/>
    </location>
</feature>
<dbReference type="InterPro" id="IPR028055">
    <property type="entry name" value="YidC/Oxa/ALB_C"/>
</dbReference>
<evidence type="ECO:0000256" key="7">
    <source>
        <dbReference type="ARBA" id="ARBA00023128"/>
    </source>
</evidence>
<feature type="transmembrane region" description="Helical" evidence="11">
    <location>
        <begin position="330"/>
        <end position="349"/>
    </location>
</feature>
<keyword evidence="4" id="KW-0999">Mitochondrion inner membrane</keyword>
<dbReference type="OrthoDB" id="2148490at2759"/>
<evidence type="ECO:0000256" key="9">
    <source>
        <dbReference type="RuleBase" id="RU003945"/>
    </source>
</evidence>
<keyword evidence="8 11" id="KW-0472">Membrane</keyword>
<proteinExistence type="inferred from homology"/>
<comment type="caution">
    <text evidence="13">The sequence shown here is derived from an EMBL/GenBank/DDBJ whole genome shotgun (WGS) entry which is preliminary data.</text>
</comment>
<evidence type="ECO:0000256" key="5">
    <source>
        <dbReference type="ARBA" id="ARBA00022946"/>
    </source>
</evidence>
<feature type="transmembrane region" description="Helical" evidence="11">
    <location>
        <begin position="206"/>
        <end position="228"/>
    </location>
</feature>
<dbReference type="PANTHER" id="PTHR12428">
    <property type="entry name" value="OXA1"/>
    <property type="match status" value="1"/>
</dbReference>
<dbReference type="CDD" id="cd20069">
    <property type="entry name" value="5TM_Oxa1-like"/>
    <property type="match status" value="1"/>
</dbReference>
<evidence type="ECO:0000256" key="4">
    <source>
        <dbReference type="ARBA" id="ARBA00022792"/>
    </source>
</evidence>
<dbReference type="STRING" id="158441.A0A226F5L9"/>
<evidence type="ECO:0000256" key="1">
    <source>
        <dbReference type="ARBA" id="ARBA00004448"/>
    </source>
</evidence>
<dbReference type="Proteomes" id="UP000198287">
    <property type="component" value="Unassembled WGS sequence"/>
</dbReference>
<keyword evidence="6 11" id="KW-1133">Transmembrane helix</keyword>
<evidence type="ECO:0000256" key="11">
    <source>
        <dbReference type="SAM" id="Phobius"/>
    </source>
</evidence>
<dbReference type="GO" id="GO:0032979">
    <property type="term" value="P:protein insertion into mitochondrial inner membrane from matrix"/>
    <property type="evidence" value="ECO:0007669"/>
    <property type="project" value="TreeGrafter"/>
</dbReference>
<dbReference type="NCBIfam" id="TIGR03592">
    <property type="entry name" value="yidC_oxa1_cterm"/>
    <property type="match status" value="1"/>
</dbReference>
<dbReference type="InterPro" id="IPR001708">
    <property type="entry name" value="YidC/ALB3/OXA1/COX18"/>
</dbReference>
<comment type="subcellular location">
    <subcellularLocation>
        <location evidence="9">Membrane</location>
        <topology evidence="9">Multi-pass membrane protein</topology>
    </subcellularLocation>
    <subcellularLocation>
        <location evidence="1">Mitochondrion inner membrane</location>
        <topology evidence="1">Multi-pass membrane protein</topology>
    </subcellularLocation>
</comment>
<evidence type="ECO:0000256" key="6">
    <source>
        <dbReference type="ARBA" id="ARBA00022989"/>
    </source>
</evidence>
<protein>
    <submittedName>
        <fullName evidence="13">Mitochondrial inner membrane protein OXA1L</fullName>
    </submittedName>
</protein>
<dbReference type="OMA" id="RENNCHP"/>
<name>A0A226F5L9_FOLCA</name>
<dbReference type="PANTHER" id="PTHR12428:SF66">
    <property type="entry name" value="MITOCHONDRIAL INNER MEMBRANE PROTEIN OXA1L"/>
    <property type="match status" value="1"/>
</dbReference>
<keyword evidence="3 9" id="KW-0812">Transmembrane</keyword>
<organism evidence="13 14">
    <name type="scientific">Folsomia candida</name>
    <name type="common">Springtail</name>
    <dbReference type="NCBI Taxonomy" id="158441"/>
    <lineage>
        <taxon>Eukaryota</taxon>
        <taxon>Metazoa</taxon>
        <taxon>Ecdysozoa</taxon>
        <taxon>Arthropoda</taxon>
        <taxon>Hexapoda</taxon>
        <taxon>Collembola</taxon>
        <taxon>Entomobryomorpha</taxon>
        <taxon>Isotomoidea</taxon>
        <taxon>Isotomidae</taxon>
        <taxon>Proisotominae</taxon>
        <taxon>Folsomia</taxon>
    </lineage>
</organism>
<evidence type="ECO:0000256" key="2">
    <source>
        <dbReference type="ARBA" id="ARBA00009877"/>
    </source>
</evidence>
<gene>
    <name evidence="13" type="ORF">Fcan01_01955</name>
</gene>
<keyword evidence="5" id="KW-0809">Transit peptide</keyword>
<accession>A0A226F5L9</accession>
<reference evidence="13 14" key="1">
    <citation type="submission" date="2015-12" db="EMBL/GenBank/DDBJ databases">
        <title>The genome of Folsomia candida.</title>
        <authorList>
            <person name="Faddeeva A."/>
            <person name="Derks M.F."/>
            <person name="Anvar Y."/>
            <person name="Smit S."/>
            <person name="Van Straalen N."/>
            <person name="Roelofs D."/>
        </authorList>
    </citation>
    <scope>NUCLEOTIDE SEQUENCE [LARGE SCALE GENOMIC DNA]</scope>
    <source>
        <strain evidence="13 14">VU population</strain>
        <tissue evidence="13">Whole body</tissue>
    </source>
</reference>
<dbReference type="EMBL" id="LNIX01000001">
    <property type="protein sequence ID" value="OXA64728.1"/>
    <property type="molecule type" value="Genomic_DNA"/>
</dbReference>
<keyword evidence="14" id="KW-1185">Reference proteome</keyword>
<dbReference type="GO" id="GO:0005743">
    <property type="term" value="C:mitochondrial inner membrane"/>
    <property type="evidence" value="ECO:0007669"/>
    <property type="project" value="UniProtKB-SubCell"/>
</dbReference>
<dbReference type="GO" id="GO:0032977">
    <property type="term" value="F:membrane insertase activity"/>
    <property type="evidence" value="ECO:0007669"/>
    <property type="project" value="InterPro"/>
</dbReference>
<dbReference type="AlphaFoldDB" id="A0A226F5L9"/>
<evidence type="ECO:0000256" key="3">
    <source>
        <dbReference type="ARBA" id="ARBA00022692"/>
    </source>
</evidence>
<dbReference type="Pfam" id="PF02096">
    <property type="entry name" value="60KD_IMP"/>
    <property type="match status" value="1"/>
</dbReference>
<evidence type="ECO:0000259" key="12">
    <source>
        <dbReference type="Pfam" id="PF02096"/>
    </source>
</evidence>
<sequence length="492" mass="54311">MWARKSVIGKFLKANPSSSSSLSLVVSGSSVKTCCSRQFNSTAARQNFLQLQNSRNVSSLFSKTQRHDRAIAGYLIICRNDSTTATTTTIPPLHSEVFSKQIEQNVSTLSASSTITPAASPVIETQASTVAATETIGATSSSVAEKSLTWESIPEPPSIPNPIEELTTLVLSSNGEPTLASLGLGGWSPSGIVQQCLEFAHVSIGLPWWSSIMLGVVCVRLLVFPLVVKSQRNAAKMANNMPQMQAIQLKMTEARQTGNALMAAKYGQDMMVFMKEKDISPFKNMLVPLAMAPIFISFFFGLRKMANLPVESMKEGGLFWFADLTMADPYFILPILTSITMWITLEVGVDGVQINASQHGQLMKYFIRAVPIIMVPMTMNFPAAILCYWVSTNAISLCQVSLMKLPAIRKKLNIEPVRKFSPDALPMKKKKFMESVKDSWTNVKITKEMEDRQRYDEMSFRRAGRGPIPKTYKYDPTKTSLPANAIQAKPKH</sequence>
<keyword evidence="7" id="KW-0496">Mitochondrion</keyword>
<evidence type="ECO:0000313" key="13">
    <source>
        <dbReference type="EMBL" id="OXA64728.1"/>
    </source>
</evidence>
<feature type="region of interest" description="Disordered" evidence="10">
    <location>
        <begin position="456"/>
        <end position="492"/>
    </location>
</feature>
<evidence type="ECO:0000256" key="8">
    <source>
        <dbReference type="ARBA" id="ARBA00023136"/>
    </source>
</evidence>
<comment type="similarity">
    <text evidence="2 9">Belongs to the OXA1/ALB3/YidC family.</text>
</comment>